<proteinExistence type="predicted"/>
<organism evidence="1 2">
    <name type="scientific">Cotesia glomerata</name>
    <name type="common">Lepidopteran parasitic wasp</name>
    <name type="synonym">Apanteles glomeratus</name>
    <dbReference type="NCBI Taxonomy" id="32391"/>
    <lineage>
        <taxon>Eukaryota</taxon>
        <taxon>Metazoa</taxon>
        <taxon>Ecdysozoa</taxon>
        <taxon>Arthropoda</taxon>
        <taxon>Hexapoda</taxon>
        <taxon>Insecta</taxon>
        <taxon>Pterygota</taxon>
        <taxon>Neoptera</taxon>
        <taxon>Endopterygota</taxon>
        <taxon>Hymenoptera</taxon>
        <taxon>Apocrita</taxon>
        <taxon>Ichneumonoidea</taxon>
        <taxon>Braconidae</taxon>
        <taxon>Microgastrinae</taxon>
        <taxon>Cotesia</taxon>
    </lineage>
</organism>
<evidence type="ECO:0000313" key="2">
    <source>
        <dbReference type="Proteomes" id="UP000826195"/>
    </source>
</evidence>
<keyword evidence="2" id="KW-1185">Reference proteome</keyword>
<gene>
    <name evidence="1" type="ORF">KQX54_013958</name>
</gene>
<dbReference type="Proteomes" id="UP000826195">
    <property type="component" value="Unassembled WGS sequence"/>
</dbReference>
<protein>
    <submittedName>
        <fullName evidence="1">Uncharacterized protein</fullName>
    </submittedName>
</protein>
<sequence length="112" mass="12632">MGGSSSILAGYKSSSLSLLRLNENAFMARVWGDFNILHMKPFRTYSQPTLLENSHVCCMLFTTLLKIAQLLSQEDLYHVRSADSDSELFLACLCQHDQVERKEGADNRNTDS</sequence>
<dbReference type="AlphaFoldDB" id="A0AAV7J7X6"/>
<reference evidence="1 2" key="1">
    <citation type="journal article" date="2021" name="J. Hered.">
        <title>A chromosome-level genome assembly of the parasitoid wasp, Cotesia glomerata (Hymenoptera: Braconidae).</title>
        <authorList>
            <person name="Pinto B.J."/>
            <person name="Weis J.J."/>
            <person name="Gamble T."/>
            <person name="Ode P.J."/>
            <person name="Paul R."/>
            <person name="Zaspel J.M."/>
        </authorList>
    </citation>
    <scope>NUCLEOTIDE SEQUENCE [LARGE SCALE GENOMIC DNA]</scope>
    <source>
        <strain evidence="1">CgM1</strain>
    </source>
</reference>
<name>A0AAV7J7X6_COTGL</name>
<comment type="caution">
    <text evidence="1">The sequence shown here is derived from an EMBL/GenBank/DDBJ whole genome shotgun (WGS) entry which is preliminary data.</text>
</comment>
<dbReference type="EMBL" id="JAHXZJ010000001">
    <property type="protein sequence ID" value="KAH0567793.1"/>
    <property type="molecule type" value="Genomic_DNA"/>
</dbReference>
<evidence type="ECO:0000313" key="1">
    <source>
        <dbReference type="EMBL" id="KAH0567793.1"/>
    </source>
</evidence>
<accession>A0AAV7J7X6</accession>